<feature type="binding site" evidence="8">
    <location>
        <position position="323"/>
    </location>
    <ligand>
        <name>a divalent metal cation</name>
        <dbReference type="ChEBI" id="CHEBI:60240"/>
        <label>2</label>
        <note>catalytic</note>
    </ligand>
</feature>
<feature type="compositionally biased region" description="Basic residues" evidence="10">
    <location>
        <begin position="1"/>
        <end position="10"/>
    </location>
</feature>
<feature type="binding site" evidence="8">
    <location>
        <position position="210"/>
    </location>
    <ligand>
        <name>a divalent metal cation</name>
        <dbReference type="ChEBI" id="CHEBI:60240"/>
        <label>1</label>
    </ligand>
</feature>
<dbReference type="EC" id="3.4.11.18" evidence="8"/>
<comment type="catalytic activity">
    <reaction evidence="1 8 9">
        <text>Release of N-terminal amino acids, preferentially methionine, from peptides and arylamides.</text>
        <dbReference type="EC" id="3.4.11.18"/>
    </reaction>
</comment>
<evidence type="ECO:0000256" key="3">
    <source>
        <dbReference type="ARBA" id="ARBA00001954"/>
    </source>
</evidence>
<evidence type="ECO:0000256" key="9">
    <source>
        <dbReference type="RuleBase" id="RU003653"/>
    </source>
</evidence>
<dbReference type="PRINTS" id="PR00599">
    <property type="entry name" value="MAPEPTIDASE"/>
</dbReference>
<dbReference type="PROSITE" id="PS01202">
    <property type="entry name" value="MAP_2"/>
    <property type="match status" value="1"/>
</dbReference>
<dbReference type="GO" id="GO:0046872">
    <property type="term" value="F:metal ion binding"/>
    <property type="evidence" value="ECO:0007669"/>
    <property type="project" value="UniProtKB-UniRule"/>
</dbReference>
<feature type="domain" description="Peptidase M24" evidence="11">
    <location>
        <begin position="126"/>
        <end position="331"/>
    </location>
</feature>
<dbReference type="Proteomes" id="UP001632037">
    <property type="component" value="Unassembled WGS sequence"/>
</dbReference>
<dbReference type="InterPro" id="IPR036388">
    <property type="entry name" value="WH-like_DNA-bd_sf"/>
</dbReference>
<comment type="function">
    <text evidence="8 9">Cotranslationally removes the N-terminal methionine from nascent proteins. The N-terminal methionine is often cleaved when the second residue in the primary sequence is small and uncharged (Met-Ala-, Cys, Gly, Pro, Ser, Thr, or Val).</text>
</comment>
<dbReference type="InterPro" id="IPR001714">
    <property type="entry name" value="Pept_M24_MAP"/>
</dbReference>
<accession>A0ABD3F882</accession>
<dbReference type="GO" id="GO:0005737">
    <property type="term" value="C:cytoplasm"/>
    <property type="evidence" value="ECO:0007669"/>
    <property type="project" value="UniProtKB-SubCell"/>
</dbReference>
<dbReference type="InterPro" id="IPR002468">
    <property type="entry name" value="Pept_M24A_MAP2"/>
</dbReference>
<proteinExistence type="inferred from homology"/>
<comment type="cofactor">
    <cofactor evidence="3">
        <name>Fe(2+)</name>
        <dbReference type="ChEBI" id="CHEBI:29033"/>
    </cofactor>
</comment>
<comment type="cofactor">
    <cofactor evidence="8">
        <name>Co(2+)</name>
        <dbReference type="ChEBI" id="CHEBI:48828"/>
    </cofactor>
    <cofactor evidence="8">
        <name>Zn(2+)</name>
        <dbReference type="ChEBI" id="CHEBI:29105"/>
    </cofactor>
    <cofactor evidence="8">
        <name>Mn(2+)</name>
        <dbReference type="ChEBI" id="CHEBI:29035"/>
    </cofactor>
    <cofactor evidence="8">
        <name>Fe(2+)</name>
        <dbReference type="ChEBI" id="CHEBI:29033"/>
    </cofactor>
    <text evidence="8">Binds 2 divalent metal cations per subunit. Has a high-affinity and a low affinity metal-binding site. The true nature of the physiological cofactor is under debate. The enzyme is active with cobalt, zinc, manganese or divalent iron ions. Most likely, methionine aminopeptidases function as mononuclear Fe(2+)-metalloproteases under physiological conditions, and the catalytically relevant metal-binding site has been assigned to the histidine-containing high-affinity site.</text>
</comment>
<dbReference type="Gene3D" id="3.90.230.10">
    <property type="entry name" value="Creatinase/methionine aminopeptidase superfamily"/>
    <property type="match status" value="1"/>
</dbReference>
<comment type="similarity">
    <text evidence="8">Belongs to the peptidase M24A family. Methionine aminopeptidase eukaryotic type 2 subfamily.</text>
</comment>
<dbReference type="GO" id="GO:0004239">
    <property type="term" value="F:initiator methionyl aminopeptidase activity"/>
    <property type="evidence" value="ECO:0007669"/>
    <property type="project" value="UniProtKB-UniRule"/>
</dbReference>
<dbReference type="InterPro" id="IPR036005">
    <property type="entry name" value="Creatinase/aminopeptidase-like"/>
</dbReference>
<feature type="binding site" evidence="8">
    <location>
        <position position="430"/>
    </location>
    <ligand>
        <name>a divalent metal cation</name>
        <dbReference type="ChEBI" id="CHEBI:60240"/>
        <label>1</label>
    </ligand>
</feature>
<feature type="binding site" evidence="8">
    <location>
        <position position="221"/>
    </location>
    <ligand>
        <name>a divalent metal cation</name>
        <dbReference type="ChEBI" id="CHEBI:60240"/>
        <label>2</label>
        <note>catalytic</note>
    </ligand>
</feature>
<feature type="binding site" evidence="8">
    <location>
        <position position="221"/>
    </location>
    <ligand>
        <name>a divalent metal cation</name>
        <dbReference type="ChEBI" id="CHEBI:60240"/>
        <label>1</label>
    </ligand>
</feature>
<evidence type="ECO:0000256" key="10">
    <source>
        <dbReference type="SAM" id="MobiDB-lite"/>
    </source>
</evidence>
<dbReference type="GO" id="GO:0070006">
    <property type="term" value="F:metalloaminopeptidase activity"/>
    <property type="evidence" value="ECO:0007669"/>
    <property type="project" value="UniProtKB-UniRule"/>
</dbReference>
<keyword evidence="5 8" id="KW-0645">Protease</keyword>
<dbReference type="PANTHER" id="PTHR45777">
    <property type="entry name" value="METHIONINE AMINOPEPTIDASE 2"/>
    <property type="match status" value="1"/>
</dbReference>
<dbReference type="CDD" id="cd01088">
    <property type="entry name" value="MetAP2"/>
    <property type="match status" value="1"/>
</dbReference>
<evidence type="ECO:0000256" key="2">
    <source>
        <dbReference type="ARBA" id="ARBA00001936"/>
    </source>
</evidence>
<feature type="binding site" evidence="8">
    <location>
        <position position="430"/>
    </location>
    <ligand>
        <name>a divalent metal cation</name>
        <dbReference type="ChEBI" id="CHEBI:60240"/>
        <label>2</label>
        <note>catalytic</note>
    </ligand>
</feature>
<comment type="caution">
    <text evidence="12">The sequence shown here is derived from an EMBL/GenBank/DDBJ whole genome shotgun (WGS) entry which is preliminary data.</text>
</comment>
<keyword evidence="6 8" id="KW-0479">Metal-binding</keyword>
<evidence type="ECO:0000259" key="11">
    <source>
        <dbReference type="Pfam" id="PF00557"/>
    </source>
</evidence>
<comment type="cofactor">
    <cofactor evidence="2">
        <name>Mn(2+)</name>
        <dbReference type="ChEBI" id="CHEBI:29035"/>
    </cofactor>
</comment>
<feature type="region of interest" description="Disordered" evidence="10">
    <location>
        <begin position="1"/>
        <end position="54"/>
    </location>
</feature>
<dbReference type="SUPFAM" id="SSF55920">
    <property type="entry name" value="Creatinase/aminopeptidase"/>
    <property type="match status" value="1"/>
</dbReference>
<dbReference type="SUPFAM" id="SSF46785">
    <property type="entry name" value="Winged helix' DNA-binding domain"/>
    <property type="match status" value="1"/>
</dbReference>
<name>A0ABD3F882_9STRA</name>
<evidence type="ECO:0000256" key="8">
    <source>
        <dbReference type="HAMAP-Rule" id="MF_03175"/>
    </source>
</evidence>
<dbReference type="Pfam" id="PF00557">
    <property type="entry name" value="Peptidase_M24"/>
    <property type="match status" value="1"/>
</dbReference>
<keyword evidence="7 8" id="KW-0378">Hydrolase</keyword>
<comment type="subcellular location">
    <subcellularLocation>
        <location evidence="8">Cytoplasm</location>
    </subcellularLocation>
</comment>
<feature type="binding site" evidence="8">
    <location>
        <position position="190"/>
    </location>
    <ligand>
        <name>substrate</name>
    </ligand>
</feature>
<evidence type="ECO:0000313" key="12">
    <source>
        <dbReference type="EMBL" id="KAL3661719.1"/>
    </source>
</evidence>
<evidence type="ECO:0000256" key="7">
    <source>
        <dbReference type="ARBA" id="ARBA00022801"/>
    </source>
</evidence>
<feature type="binding site" evidence="8">
    <location>
        <position position="298"/>
    </location>
    <ligand>
        <name>substrate</name>
    </ligand>
</feature>
<dbReference type="NCBIfam" id="TIGR00501">
    <property type="entry name" value="met_pdase_II"/>
    <property type="match status" value="1"/>
</dbReference>
<evidence type="ECO:0000313" key="13">
    <source>
        <dbReference type="Proteomes" id="UP001632037"/>
    </source>
</evidence>
<evidence type="ECO:0000256" key="4">
    <source>
        <dbReference type="ARBA" id="ARBA00022438"/>
    </source>
</evidence>
<organism evidence="12 13">
    <name type="scientific">Phytophthora oleae</name>
    <dbReference type="NCBI Taxonomy" id="2107226"/>
    <lineage>
        <taxon>Eukaryota</taxon>
        <taxon>Sar</taxon>
        <taxon>Stramenopiles</taxon>
        <taxon>Oomycota</taxon>
        <taxon>Peronosporomycetes</taxon>
        <taxon>Peronosporales</taxon>
        <taxon>Peronosporaceae</taxon>
        <taxon>Phytophthora</taxon>
    </lineage>
</organism>
<protein>
    <recommendedName>
        <fullName evidence="8">Methionine aminopeptidase 2</fullName>
        <shortName evidence="8">MAP 2</shortName>
        <shortName evidence="8">MetAP 2</shortName>
        <ecNumber evidence="8">3.4.11.18</ecNumber>
    </recommendedName>
    <alternativeName>
        <fullName evidence="8">Peptidase M</fullName>
    </alternativeName>
</protein>
<keyword evidence="13" id="KW-1185">Reference proteome</keyword>
<dbReference type="InterPro" id="IPR050247">
    <property type="entry name" value="Met_Aminopeptidase_Type2"/>
</dbReference>
<feature type="binding site" evidence="8">
    <location>
        <position position="290"/>
    </location>
    <ligand>
        <name>a divalent metal cation</name>
        <dbReference type="ChEBI" id="CHEBI:60240"/>
        <label>2</label>
        <note>catalytic</note>
    </ligand>
</feature>
<reference evidence="12 13" key="1">
    <citation type="submission" date="2024-09" db="EMBL/GenBank/DDBJ databases">
        <title>Genome sequencing and assembly of Phytophthora oleae, isolate VK10A, causative agent of rot of olive drupes.</title>
        <authorList>
            <person name="Conti Taguali S."/>
            <person name="Riolo M."/>
            <person name="La Spada F."/>
            <person name="Cacciola S.O."/>
            <person name="Dionisio G."/>
        </authorList>
    </citation>
    <scope>NUCLEOTIDE SEQUENCE [LARGE SCALE GENOMIC DNA]</scope>
    <source>
        <strain evidence="12 13">VK10A</strain>
    </source>
</reference>
<keyword evidence="8" id="KW-0963">Cytoplasm</keyword>
<sequence>MAKHEKRKVQKSTTPPEAKDHVQVIGTTPNIEATSKTKKQNQKRKKLKMSQAAGSKLPQFRGVEGFTDSYVAVGQTDPPTIPIEKLFPDGHFPVGEIQNHPGDFNTFRTTSEEKRALDRALENTYESLRHAAEVHRHVRKFAQGVIKPGIKLIDLCTLLENKNRELVVEAGLARGIAFPTGCSLNHVAAHYTPNSGDDTVLTYGDVMKLDFGTHVNGRVIDSAWTVAFDPQFDPLLEAAKTATNAGIKCAGIDARLGEIGGEIQEVMESFEVTIDGKTYPVKSMRNLNGHSIDVYQTHGSKTVPIVKTSDQTKMEEGEVFAIETFGTTGRGYVVEDGECSHYSKATDTPQLTVTMPRATKLLEHISRTFGTLPWCRRWIEREDGGSASINPKGAKQERYLMALKNLVDTGVVTAYPPLVDIKGSYSAQYEHTFILRPTCKEVLSRGDDY</sequence>
<feature type="compositionally biased region" description="Polar residues" evidence="10">
    <location>
        <begin position="25"/>
        <end position="34"/>
    </location>
</feature>
<feature type="compositionally biased region" description="Basic residues" evidence="10">
    <location>
        <begin position="36"/>
        <end position="48"/>
    </location>
</feature>
<dbReference type="InterPro" id="IPR000994">
    <property type="entry name" value="Pept_M24"/>
</dbReference>
<dbReference type="PANTHER" id="PTHR45777:SF2">
    <property type="entry name" value="METHIONINE AMINOPEPTIDASE 2"/>
    <property type="match status" value="1"/>
</dbReference>
<dbReference type="AlphaFoldDB" id="A0ABD3F882"/>
<dbReference type="HAMAP" id="MF_03175">
    <property type="entry name" value="MetAP_2_euk"/>
    <property type="match status" value="1"/>
</dbReference>
<evidence type="ECO:0000256" key="1">
    <source>
        <dbReference type="ARBA" id="ARBA00000294"/>
    </source>
</evidence>
<keyword evidence="4 8" id="KW-0031">Aminopeptidase</keyword>
<dbReference type="Gene3D" id="1.10.10.10">
    <property type="entry name" value="Winged helix-like DNA-binding domain superfamily/Winged helix DNA-binding domain"/>
    <property type="match status" value="1"/>
</dbReference>
<gene>
    <name evidence="12" type="primary">MAP2B_1</name>
    <name evidence="12" type="ORF">V7S43_013019</name>
</gene>
<evidence type="ECO:0000256" key="6">
    <source>
        <dbReference type="ARBA" id="ARBA00022723"/>
    </source>
</evidence>
<dbReference type="EMBL" id="JBIMZQ010000034">
    <property type="protein sequence ID" value="KAL3661719.1"/>
    <property type="molecule type" value="Genomic_DNA"/>
</dbReference>
<dbReference type="InterPro" id="IPR036390">
    <property type="entry name" value="WH_DNA-bd_sf"/>
</dbReference>
<dbReference type="GO" id="GO:0006508">
    <property type="term" value="P:proteolysis"/>
    <property type="evidence" value="ECO:0007669"/>
    <property type="project" value="UniProtKB-KW"/>
</dbReference>
<evidence type="ECO:0000256" key="5">
    <source>
        <dbReference type="ARBA" id="ARBA00022670"/>
    </source>
</evidence>
<dbReference type="InterPro" id="IPR018349">
    <property type="entry name" value="Pept_M24A_MAP2_BS"/>
</dbReference>